<dbReference type="AlphaFoldDB" id="A0A0K2UEY1"/>
<evidence type="ECO:0000313" key="1">
    <source>
        <dbReference type="EMBL" id="CDW36261.1"/>
    </source>
</evidence>
<protein>
    <submittedName>
        <fullName evidence="1">Uncharacterized protein</fullName>
    </submittedName>
</protein>
<sequence length="38" mass="4524">MDIDVQTKLRRFVKDFMADTTHGFSILIRLKDVSITRR</sequence>
<organism evidence="1">
    <name type="scientific">Lepeophtheirus salmonis</name>
    <name type="common">Salmon louse</name>
    <name type="synonym">Caligus salmonis</name>
    <dbReference type="NCBI Taxonomy" id="72036"/>
    <lineage>
        <taxon>Eukaryota</taxon>
        <taxon>Metazoa</taxon>
        <taxon>Ecdysozoa</taxon>
        <taxon>Arthropoda</taxon>
        <taxon>Crustacea</taxon>
        <taxon>Multicrustacea</taxon>
        <taxon>Hexanauplia</taxon>
        <taxon>Copepoda</taxon>
        <taxon>Siphonostomatoida</taxon>
        <taxon>Caligidae</taxon>
        <taxon>Lepeophtheirus</taxon>
    </lineage>
</organism>
<name>A0A0K2UEY1_LEPSM</name>
<dbReference type="EMBL" id="HACA01018900">
    <property type="protein sequence ID" value="CDW36261.1"/>
    <property type="molecule type" value="Transcribed_RNA"/>
</dbReference>
<proteinExistence type="predicted"/>
<reference evidence="1" key="1">
    <citation type="submission" date="2014-05" db="EMBL/GenBank/DDBJ databases">
        <authorList>
            <person name="Chronopoulou M."/>
        </authorList>
    </citation>
    <scope>NUCLEOTIDE SEQUENCE</scope>
    <source>
        <tissue evidence="1">Whole organism</tissue>
    </source>
</reference>
<accession>A0A0K2UEY1</accession>